<keyword evidence="3" id="KW-1185">Reference proteome</keyword>
<keyword evidence="1" id="KW-1133">Transmembrane helix</keyword>
<organism evidence="2 3">
    <name type="scientific">Ferrovibrio terrae</name>
    <dbReference type="NCBI Taxonomy" id="2594003"/>
    <lineage>
        <taxon>Bacteria</taxon>
        <taxon>Pseudomonadati</taxon>
        <taxon>Pseudomonadota</taxon>
        <taxon>Alphaproteobacteria</taxon>
        <taxon>Rhodospirillales</taxon>
        <taxon>Rhodospirillaceae</taxon>
        <taxon>Ferrovibrio</taxon>
    </lineage>
</organism>
<dbReference type="AlphaFoldDB" id="A0A516GZ19"/>
<proteinExistence type="predicted"/>
<dbReference type="Proteomes" id="UP000317496">
    <property type="component" value="Chromosome"/>
</dbReference>
<dbReference type="KEGG" id="fer:FNB15_05560"/>
<dbReference type="RefSeq" id="WP_144067759.1">
    <property type="nucleotide sequence ID" value="NZ_CP041636.1"/>
</dbReference>
<feature type="transmembrane region" description="Helical" evidence="1">
    <location>
        <begin position="12"/>
        <end position="28"/>
    </location>
</feature>
<dbReference type="EMBL" id="CP041636">
    <property type="protein sequence ID" value="QDO96778.1"/>
    <property type="molecule type" value="Genomic_DNA"/>
</dbReference>
<evidence type="ECO:0000313" key="3">
    <source>
        <dbReference type="Proteomes" id="UP000317496"/>
    </source>
</evidence>
<sequence>MTGQFAMDLMWWLSMVELPALGGLFWLIQHQRERQDQIVQQMQAEHRAAIGATRAALSDFKLDVAQRYASIAHLKDVETRLTEHLLRIEAKLGHPARI</sequence>
<keyword evidence="1" id="KW-0812">Transmembrane</keyword>
<evidence type="ECO:0000256" key="1">
    <source>
        <dbReference type="SAM" id="Phobius"/>
    </source>
</evidence>
<protein>
    <submittedName>
        <fullName evidence="2">Uncharacterized protein</fullName>
    </submittedName>
</protein>
<reference evidence="2 3" key="1">
    <citation type="submission" date="2019-07" db="EMBL/GenBank/DDBJ databases">
        <title>Genome sequencing for Ferrovibrio sp. K5.</title>
        <authorList>
            <person name="Park S.-J."/>
        </authorList>
    </citation>
    <scope>NUCLEOTIDE SEQUENCE [LARGE SCALE GENOMIC DNA]</scope>
    <source>
        <strain evidence="2 3">K5</strain>
    </source>
</reference>
<name>A0A516GZ19_9PROT</name>
<accession>A0A516GZ19</accession>
<evidence type="ECO:0000313" key="2">
    <source>
        <dbReference type="EMBL" id="QDO96778.1"/>
    </source>
</evidence>
<keyword evidence="1" id="KW-0472">Membrane</keyword>
<gene>
    <name evidence="2" type="ORF">FNB15_05560</name>
</gene>
<dbReference type="OrthoDB" id="8449338at2"/>